<dbReference type="KEGG" id="acan:ACA1_236360"/>
<protein>
    <submittedName>
        <fullName evidence="2">AP3 complex beta3B subunit</fullName>
    </submittedName>
</protein>
<dbReference type="OrthoDB" id="302453at2759"/>
<dbReference type="RefSeq" id="XP_004341132.1">
    <property type="nucleotide sequence ID" value="XM_004341084.1"/>
</dbReference>
<reference evidence="2 3" key="1">
    <citation type="journal article" date="2013" name="Genome Biol.">
        <title>Genome of Acanthamoeba castellanii highlights extensive lateral gene transfer and early evolution of tyrosine kinase signaling.</title>
        <authorList>
            <person name="Clarke M."/>
            <person name="Lohan A.J."/>
            <person name="Liu B."/>
            <person name="Lagkouvardos I."/>
            <person name="Roy S."/>
            <person name="Zafar N."/>
            <person name="Bertelli C."/>
            <person name="Schilde C."/>
            <person name="Kianianmomeni A."/>
            <person name="Burglin T.R."/>
            <person name="Frech C."/>
            <person name="Turcotte B."/>
            <person name="Kopec K.O."/>
            <person name="Synnott J.M."/>
            <person name="Choo C."/>
            <person name="Paponov I."/>
            <person name="Finkler A."/>
            <person name="Soon Heng Tan C."/>
            <person name="Hutchins A.P."/>
            <person name="Weinmeier T."/>
            <person name="Rattei T."/>
            <person name="Chu J.S."/>
            <person name="Gimenez G."/>
            <person name="Irimia M."/>
            <person name="Rigden D.J."/>
            <person name="Fitzpatrick D.A."/>
            <person name="Lorenzo-Morales J."/>
            <person name="Bateman A."/>
            <person name="Chiu C.H."/>
            <person name="Tang P."/>
            <person name="Hegemann P."/>
            <person name="Fromm H."/>
            <person name="Raoult D."/>
            <person name="Greub G."/>
            <person name="Miranda-Saavedra D."/>
            <person name="Chen N."/>
            <person name="Nash P."/>
            <person name="Ginger M.L."/>
            <person name="Horn M."/>
            <person name="Schaap P."/>
            <person name="Caler L."/>
            <person name="Loftus B."/>
        </authorList>
    </citation>
    <scope>NUCLEOTIDE SEQUENCE [LARGE SCALE GENOMIC DNA]</scope>
    <source>
        <strain evidence="2 3">Neff</strain>
    </source>
</reference>
<evidence type="ECO:0000259" key="1">
    <source>
        <dbReference type="Pfam" id="PF24080"/>
    </source>
</evidence>
<dbReference type="Proteomes" id="UP000011083">
    <property type="component" value="Unassembled WGS sequence"/>
</dbReference>
<evidence type="ECO:0000313" key="3">
    <source>
        <dbReference type="Proteomes" id="UP000011083"/>
    </source>
</evidence>
<dbReference type="AlphaFoldDB" id="L8H2Y1"/>
<dbReference type="STRING" id="1257118.L8H2Y1"/>
<name>L8H2Y1_ACACF</name>
<sequence length="197" mass="21173">MEVYLTNHLPSTDIHSVKLSESSIEASGLKIIPFSEVSVLPAGASFQTHMNIAFTSASQTVKLEVVTDRGTYSVSVKPQLGELLRPITLSEADFDSRQKELGGMQESSEHLTLPQELASGGTKLVNKVLELINVGPCVVDVKEGTYKFVGVAIFDEKPLLISLRAEGEGGSCLLRVNCEDPIFAVTAKNLLKTGLAQ</sequence>
<organism evidence="2 3">
    <name type="scientific">Acanthamoeba castellanii (strain ATCC 30010 / Neff)</name>
    <dbReference type="NCBI Taxonomy" id="1257118"/>
    <lineage>
        <taxon>Eukaryota</taxon>
        <taxon>Amoebozoa</taxon>
        <taxon>Discosea</taxon>
        <taxon>Longamoebia</taxon>
        <taxon>Centramoebida</taxon>
        <taxon>Acanthamoebidae</taxon>
        <taxon>Acanthamoeba</taxon>
    </lineage>
</organism>
<gene>
    <name evidence="2" type="ORF">ACA1_236360</name>
</gene>
<dbReference type="InterPro" id="IPR056314">
    <property type="entry name" value="AP3B1/2_C"/>
</dbReference>
<dbReference type="VEuPathDB" id="AmoebaDB:ACA1_236360"/>
<accession>L8H2Y1</accession>
<proteinExistence type="predicted"/>
<evidence type="ECO:0000313" key="2">
    <source>
        <dbReference type="EMBL" id="ELR19068.1"/>
    </source>
</evidence>
<dbReference type="Pfam" id="PF24080">
    <property type="entry name" value="AP3B1_C_2"/>
    <property type="match status" value="1"/>
</dbReference>
<dbReference type="GeneID" id="14919838"/>
<dbReference type="EMBL" id="KB007939">
    <property type="protein sequence ID" value="ELR19068.1"/>
    <property type="molecule type" value="Genomic_DNA"/>
</dbReference>
<keyword evidence="3" id="KW-1185">Reference proteome</keyword>
<feature type="domain" description="AP-3 complex subunit beta-1/2 C-terminal" evidence="1">
    <location>
        <begin position="81"/>
        <end position="191"/>
    </location>
</feature>